<proteinExistence type="predicted"/>
<evidence type="ECO:0000313" key="3">
    <source>
        <dbReference type="Proteomes" id="UP000326924"/>
    </source>
</evidence>
<sequence length="648" mass="70086">MADLLIKTTTTTTTQLSCYNHRNHHHHPPPPSPSPPRPRRTTIHHPALMPPPAKRPRHVGASRRRDQTSPSPDRQHVRQATPADKPVTLIYKDYPALCKQIGIGVNDKATMLQIRTRILEQCQALGVPLDQNYRSYPSDAMARLAEDVTTWWNTNYGSTERYLSLGVVDSIIHRLCLDKVRNSRARNKRKSGYGEIGNAYRDPSAYLKYPGRDRTGASAQDASPDENGDQGGQHGKPTVLSEMEVPRRDSVTPPGGIDDGLPARSASAMNDPSEISPTPSPPRPDRSPPAASVSAQQSDPDSSPGRSATPPSRPVRHDDPGDPGSVSNVEPSSAAIIEFAKASVPATPVVAPQSIHHEVPGQAPSSTGGFVTPSRPVRHDVPVDPGSVSNVEPAASATILEFAKVSVPPTQVVAPQSMDNEVLEEETSKLRVATPPAAAPPSPQLSQLMVYPPQPRPTPVAAAPSAPPASANSITLTMPYVPATVTIPRARSLIWVVSRLGRYFHHPDGGFTLGALLRAPQLRLKKITTEAMWQTIATDPQIAELTIIANVRENLPVGEDGIQAYVGFEEEIMVLPRRAPLWWIVSRVAEWYWRAGDGYSLAVLLVDYNLTPVELDCEESWVRIASDPKVRTIIVSVSQAGTGGGGED</sequence>
<evidence type="ECO:0000313" key="2">
    <source>
        <dbReference type="EMBL" id="KAA8911216.1"/>
    </source>
</evidence>
<feature type="region of interest" description="Disordered" evidence="1">
    <location>
        <begin position="357"/>
        <end position="376"/>
    </location>
</feature>
<comment type="caution">
    <text evidence="2">The sequence shown here is derived from an EMBL/GenBank/DDBJ whole genome shotgun (WGS) entry which is preliminary data.</text>
</comment>
<accession>A0A5J5F4K1</accession>
<organism evidence="2 3">
    <name type="scientific">Sphaerosporella brunnea</name>
    <dbReference type="NCBI Taxonomy" id="1250544"/>
    <lineage>
        <taxon>Eukaryota</taxon>
        <taxon>Fungi</taxon>
        <taxon>Dikarya</taxon>
        <taxon>Ascomycota</taxon>
        <taxon>Pezizomycotina</taxon>
        <taxon>Pezizomycetes</taxon>
        <taxon>Pezizales</taxon>
        <taxon>Pyronemataceae</taxon>
        <taxon>Sphaerosporella</taxon>
    </lineage>
</organism>
<protein>
    <submittedName>
        <fullName evidence="2">Uncharacterized protein</fullName>
    </submittedName>
</protein>
<name>A0A5J5F4K1_9PEZI</name>
<feature type="region of interest" description="Disordered" evidence="1">
    <location>
        <begin position="19"/>
        <end position="84"/>
    </location>
</feature>
<dbReference type="EMBL" id="VXIS01000038">
    <property type="protein sequence ID" value="KAA8911216.1"/>
    <property type="molecule type" value="Genomic_DNA"/>
</dbReference>
<dbReference type="OrthoDB" id="5509965at2759"/>
<keyword evidence="3" id="KW-1185">Reference proteome</keyword>
<reference evidence="2 3" key="1">
    <citation type="submission" date="2019-09" db="EMBL/GenBank/DDBJ databases">
        <title>Draft genome of the ectomycorrhizal ascomycete Sphaerosporella brunnea.</title>
        <authorList>
            <consortium name="DOE Joint Genome Institute"/>
            <person name="Benucci G.M."/>
            <person name="Marozzi G."/>
            <person name="Antonielli L."/>
            <person name="Sanchez S."/>
            <person name="Marco P."/>
            <person name="Wang X."/>
            <person name="Falini L.B."/>
            <person name="Barry K."/>
            <person name="Haridas S."/>
            <person name="Lipzen A."/>
            <person name="Labutti K."/>
            <person name="Grigoriev I.V."/>
            <person name="Murat C."/>
            <person name="Martin F."/>
            <person name="Albertini E."/>
            <person name="Donnini D."/>
            <person name="Bonito G."/>
        </authorList>
    </citation>
    <scope>NUCLEOTIDE SEQUENCE [LARGE SCALE GENOMIC DNA]</scope>
    <source>
        <strain evidence="2 3">Sb_GMNB300</strain>
    </source>
</reference>
<dbReference type="Proteomes" id="UP000326924">
    <property type="component" value="Unassembled WGS sequence"/>
</dbReference>
<dbReference type="InParanoid" id="A0A5J5F4K1"/>
<gene>
    <name evidence="2" type="ORF">FN846DRAFT_1002248</name>
</gene>
<feature type="region of interest" description="Disordered" evidence="1">
    <location>
        <begin position="186"/>
        <end position="332"/>
    </location>
</feature>
<dbReference type="AlphaFoldDB" id="A0A5J5F4K1"/>
<feature type="compositionally biased region" description="Low complexity" evidence="1">
    <location>
        <begin position="288"/>
        <end position="304"/>
    </location>
</feature>
<feature type="region of interest" description="Disordered" evidence="1">
    <location>
        <begin position="424"/>
        <end position="446"/>
    </location>
</feature>
<evidence type="ECO:0000256" key="1">
    <source>
        <dbReference type="SAM" id="MobiDB-lite"/>
    </source>
</evidence>